<keyword evidence="1" id="KW-1133">Transmembrane helix</keyword>
<gene>
    <name evidence="2" type="ORF">SAMN02745704_02092</name>
</gene>
<dbReference type="EMBL" id="FUYC01000010">
    <property type="protein sequence ID" value="SKA88233.1"/>
    <property type="molecule type" value="Genomic_DNA"/>
</dbReference>
<accession>A0A1T4XFC3</accession>
<name>A0A1T4XFC3_9BACT</name>
<proteinExistence type="predicted"/>
<reference evidence="2 3" key="1">
    <citation type="submission" date="2017-02" db="EMBL/GenBank/DDBJ databases">
        <authorList>
            <person name="Peterson S.W."/>
        </authorList>
    </citation>
    <scope>NUCLEOTIDE SEQUENCE [LARGE SCALE GENOMIC DNA]</scope>
    <source>
        <strain evidence="2 3">DSM 16080</strain>
    </source>
</reference>
<dbReference type="STRING" id="1121449.SAMN02745704_02092"/>
<dbReference type="Proteomes" id="UP000190027">
    <property type="component" value="Unassembled WGS sequence"/>
</dbReference>
<feature type="transmembrane region" description="Helical" evidence="1">
    <location>
        <begin position="6"/>
        <end position="22"/>
    </location>
</feature>
<sequence length="79" mass="8217">MDWNDLFGLGLVLGLVLLFIITKHFNDKDRGEDVPFGCGCGDDAQAPDSGCAGCPVAKRAQGNCPAAKPASPADSEKHS</sequence>
<dbReference type="RefSeq" id="WP_078717644.1">
    <property type="nucleotide sequence ID" value="NZ_FUYC01000010.1"/>
</dbReference>
<evidence type="ECO:0000313" key="3">
    <source>
        <dbReference type="Proteomes" id="UP000190027"/>
    </source>
</evidence>
<organism evidence="2 3">
    <name type="scientific">Paucidesulfovibrio gracilis DSM 16080</name>
    <dbReference type="NCBI Taxonomy" id="1121449"/>
    <lineage>
        <taxon>Bacteria</taxon>
        <taxon>Pseudomonadati</taxon>
        <taxon>Thermodesulfobacteriota</taxon>
        <taxon>Desulfovibrionia</taxon>
        <taxon>Desulfovibrionales</taxon>
        <taxon>Desulfovibrionaceae</taxon>
        <taxon>Paucidesulfovibrio</taxon>
    </lineage>
</organism>
<dbReference type="AlphaFoldDB" id="A0A1T4XFC3"/>
<keyword evidence="3" id="KW-1185">Reference proteome</keyword>
<evidence type="ECO:0000256" key="1">
    <source>
        <dbReference type="SAM" id="Phobius"/>
    </source>
</evidence>
<evidence type="ECO:0000313" key="2">
    <source>
        <dbReference type="EMBL" id="SKA88233.1"/>
    </source>
</evidence>
<keyword evidence="1" id="KW-0812">Transmembrane</keyword>
<dbReference type="OrthoDB" id="9950501at2"/>
<keyword evidence="1" id="KW-0472">Membrane</keyword>
<protein>
    <submittedName>
        <fullName evidence="2">Uncharacterized protein</fullName>
    </submittedName>
</protein>